<name>A0ABV1PT25_9ENTR</name>
<protein>
    <submittedName>
        <fullName evidence="2">Uncharacterized protein</fullName>
    </submittedName>
</protein>
<dbReference type="Proteomes" id="UP001447374">
    <property type="component" value="Unassembled WGS sequence"/>
</dbReference>
<dbReference type="EMBL" id="JBEHGX010000014">
    <property type="protein sequence ID" value="MER0128000.1"/>
    <property type="molecule type" value="Genomic_DNA"/>
</dbReference>
<organism evidence="2 3">
    <name type="scientific">Franconibacter daqui</name>
    <dbReference type="NCBI Taxonomy" id="2047724"/>
    <lineage>
        <taxon>Bacteria</taxon>
        <taxon>Pseudomonadati</taxon>
        <taxon>Pseudomonadota</taxon>
        <taxon>Gammaproteobacteria</taxon>
        <taxon>Enterobacterales</taxon>
        <taxon>Enterobacteriaceae</taxon>
        <taxon>Franconibacter</taxon>
    </lineage>
</organism>
<evidence type="ECO:0000256" key="1">
    <source>
        <dbReference type="SAM" id="Phobius"/>
    </source>
</evidence>
<evidence type="ECO:0000313" key="2">
    <source>
        <dbReference type="EMBL" id="MER0128000.1"/>
    </source>
</evidence>
<comment type="caution">
    <text evidence="2">The sequence shown here is derived from an EMBL/GenBank/DDBJ whole genome shotgun (WGS) entry which is preliminary data.</text>
</comment>
<feature type="transmembrane region" description="Helical" evidence="1">
    <location>
        <begin position="113"/>
        <end position="130"/>
    </location>
</feature>
<keyword evidence="1" id="KW-1133">Transmembrane helix</keyword>
<proteinExistence type="predicted"/>
<keyword evidence="3" id="KW-1185">Reference proteome</keyword>
<reference evidence="2 3" key="1">
    <citation type="submission" date="2024-06" db="EMBL/GenBank/DDBJ databases">
        <title>Fanconibacter daqui strain Q02 whole shotgun sequencing project.</title>
        <authorList>
            <person name="Rodrigues J.W.A."/>
            <person name="Viana L.C."/>
            <person name="Vieira E.C."/>
            <person name="Souza F.O.L."/>
            <person name="Alegria O.C."/>
            <person name="Patroca S."/>
            <person name="Cruz A.C.R."/>
            <person name="Nunes A.R.C."/>
        </authorList>
    </citation>
    <scope>NUCLEOTIDE SEQUENCE [LARGE SCALE GENOMIC DNA]</scope>
    <source>
        <strain evidence="2 3">Q02</strain>
    </source>
</reference>
<keyword evidence="1" id="KW-0472">Membrane</keyword>
<keyword evidence="1" id="KW-0812">Transmembrane</keyword>
<dbReference type="RefSeq" id="WP_349951735.1">
    <property type="nucleotide sequence ID" value="NZ_JBEHGX010000014.1"/>
</dbReference>
<feature type="transmembrane region" description="Helical" evidence="1">
    <location>
        <begin position="52"/>
        <end position="71"/>
    </location>
</feature>
<accession>A0ABV1PT25</accession>
<sequence length="190" mass="21622">MTTDFMYTGFLYSYGGWCMLNGFARYALTASSVAPVCLTLAFLAYINDNYKILISSILLAVVSVVFCVFIIKQAQKYNPVTLKNLESASPADKEITNYFLTYLFPLISGPTTFMDWRLALFFYLSLFFYIKHSSSYSFNPILSIIFGFKFYEAEDDTGVSFVLLSTKPLTNAKIKGLRVKKLTEHTYMIV</sequence>
<evidence type="ECO:0000313" key="3">
    <source>
        <dbReference type="Proteomes" id="UP001447374"/>
    </source>
</evidence>
<gene>
    <name evidence="2" type="ORF">ABQG75_19945</name>
</gene>
<feature type="transmembrane region" description="Helical" evidence="1">
    <location>
        <begin position="23"/>
        <end position="45"/>
    </location>
</feature>